<organism evidence="1">
    <name type="scientific">marine sediment metagenome</name>
    <dbReference type="NCBI Taxonomy" id="412755"/>
    <lineage>
        <taxon>unclassified sequences</taxon>
        <taxon>metagenomes</taxon>
        <taxon>ecological metagenomes</taxon>
    </lineage>
</organism>
<dbReference type="EMBL" id="BART01006461">
    <property type="protein sequence ID" value="GAG64001.1"/>
    <property type="molecule type" value="Genomic_DNA"/>
</dbReference>
<name>X1AW49_9ZZZZ</name>
<protein>
    <submittedName>
        <fullName evidence="1">Uncharacterized protein</fullName>
    </submittedName>
</protein>
<evidence type="ECO:0000313" key="1">
    <source>
        <dbReference type="EMBL" id="GAG64001.1"/>
    </source>
</evidence>
<feature type="non-terminal residue" evidence="1">
    <location>
        <position position="143"/>
    </location>
</feature>
<accession>X1AW49</accession>
<comment type="caution">
    <text evidence="1">The sequence shown here is derived from an EMBL/GenBank/DDBJ whole genome shotgun (WGS) entry which is preliminary data.</text>
</comment>
<reference evidence="1" key="1">
    <citation type="journal article" date="2014" name="Front. Microbiol.">
        <title>High frequency of phylogenetically diverse reductive dehalogenase-homologous genes in deep subseafloor sedimentary metagenomes.</title>
        <authorList>
            <person name="Kawai M."/>
            <person name="Futagami T."/>
            <person name="Toyoda A."/>
            <person name="Takaki Y."/>
            <person name="Nishi S."/>
            <person name="Hori S."/>
            <person name="Arai W."/>
            <person name="Tsubouchi T."/>
            <person name="Morono Y."/>
            <person name="Uchiyama I."/>
            <person name="Ito T."/>
            <person name="Fujiyama A."/>
            <person name="Inagaki F."/>
            <person name="Takami H."/>
        </authorList>
    </citation>
    <scope>NUCLEOTIDE SEQUENCE</scope>
    <source>
        <strain evidence="1">Expedition CK06-06</strain>
    </source>
</reference>
<gene>
    <name evidence="1" type="ORF">S01H4_14742</name>
</gene>
<dbReference type="AlphaFoldDB" id="X1AW49"/>
<dbReference type="InterPro" id="IPR017850">
    <property type="entry name" value="Alkaline_phosphatase_core_sf"/>
</dbReference>
<dbReference type="Gene3D" id="3.40.720.10">
    <property type="entry name" value="Alkaline Phosphatase, subunit A"/>
    <property type="match status" value="1"/>
</dbReference>
<proteinExistence type="predicted"/>
<sequence>MKFSSLSGGIELAPLDRKHEFFKPDYRISICQVVPSAVRLLYPDNEIFQDELGFKKKGEQDIVVNFLVDSMGSWQIDQLVNTSELIKGFSSIIDQHISSVFPTITSTCIISYHSALKPSQHGVLNHRIYLEELDSIVDTLNLK</sequence>
<dbReference type="SUPFAM" id="SSF53649">
    <property type="entry name" value="Alkaline phosphatase-like"/>
    <property type="match status" value="1"/>
</dbReference>